<evidence type="ECO:0000313" key="2">
    <source>
        <dbReference type="Proteomes" id="UP000785679"/>
    </source>
</evidence>
<evidence type="ECO:0000313" key="1">
    <source>
        <dbReference type="EMBL" id="TNV79725.1"/>
    </source>
</evidence>
<name>A0A8J8NSJ6_HALGN</name>
<organism evidence="1 2">
    <name type="scientific">Halteria grandinella</name>
    <dbReference type="NCBI Taxonomy" id="5974"/>
    <lineage>
        <taxon>Eukaryota</taxon>
        <taxon>Sar</taxon>
        <taxon>Alveolata</taxon>
        <taxon>Ciliophora</taxon>
        <taxon>Intramacronucleata</taxon>
        <taxon>Spirotrichea</taxon>
        <taxon>Stichotrichia</taxon>
        <taxon>Sporadotrichida</taxon>
        <taxon>Halteriidae</taxon>
        <taxon>Halteria</taxon>
    </lineage>
</organism>
<comment type="caution">
    <text evidence="1">The sequence shown here is derived from an EMBL/GenBank/DDBJ whole genome shotgun (WGS) entry which is preliminary data.</text>
</comment>
<sequence length="81" mass="9427">MYSSYSARLWVSVSVSNALNVYRNQIYLQYNILIVDSNIWVICGNLGYIRVKVFFQLQVGIKNYLIRGVFRNTKGLQEDIS</sequence>
<protein>
    <submittedName>
        <fullName evidence="1">Uncharacterized protein</fullName>
    </submittedName>
</protein>
<reference evidence="1" key="1">
    <citation type="submission" date="2019-06" db="EMBL/GenBank/DDBJ databases">
        <authorList>
            <person name="Zheng W."/>
        </authorList>
    </citation>
    <scope>NUCLEOTIDE SEQUENCE</scope>
    <source>
        <strain evidence="1">QDHG01</strain>
    </source>
</reference>
<gene>
    <name evidence="1" type="ORF">FGO68_gene6104</name>
</gene>
<keyword evidence="2" id="KW-1185">Reference proteome</keyword>
<accession>A0A8J8NSJ6</accession>
<dbReference type="EMBL" id="RRYP01008514">
    <property type="protein sequence ID" value="TNV79725.1"/>
    <property type="molecule type" value="Genomic_DNA"/>
</dbReference>
<dbReference type="AlphaFoldDB" id="A0A8J8NSJ6"/>
<proteinExistence type="predicted"/>
<dbReference type="Proteomes" id="UP000785679">
    <property type="component" value="Unassembled WGS sequence"/>
</dbReference>